<evidence type="ECO:0000256" key="9">
    <source>
        <dbReference type="ARBA" id="ARBA00023163"/>
    </source>
</evidence>
<name>A0A9Q9WTX4_CYPCA</name>
<dbReference type="FunFam" id="3.30.160.60:FF:000061">
    <property type="entry name" value="Transcription factor Sp3"/>
    <property type="match status" value="1"/>
</dbReference>
<evidence type="ECO:0000256" key="2">
    <source>
        <dbReference type="ARBA" id="ARBA00022723"/>
    </source>
</evidence>
<feature type="compositionally biased region" description="Polar residues" evidence="13">
    <location>
        <begin position="7"/>
        <end position="27"/>
    </location>
</feature>
<evidence type="ECO:0000256" key="10">
    <source>
        <dbReference type="ARBA" id="ARBA00023242"/>
    </source>
</evidence>
<proteinExistence type="inferred from homology"/>
<dbReference type="GO" id="GO:0045743">
    <property type="term" value="P:positive regulation of fibroblast growth factor receptor signaling pathway"/>
    <property type="evidence" value="ECO:0007669"/>
    <property type="project" value="UniProtKB-ARBA"/>
</dbReference>
<comment type="similarity">
    <text evidence="11">Belongs to the Sp1 C2H2-type zinc-finger protein family.</text>
</comment>
<comment type="subcellular location">
    <subcellularLocation>
        <location evidence="1">Nucleus</location>
    </subcellularLocation>
</comment>
<feature type="compositionally biased region" description="Acidic residues" evidence="13">
    <location>
        <begin position="407"/>
        <end position="418"/>
    </location>
</feature>
<gene>
    <name evidence="15" type="primary">sp1</name>
</gene>
<evidence type="ECO:0000256" key="11">
    <source>
        <dbReference type="ARBA" id="ARBA00038409"/>
    </source>
</evidence>
<keyword evidence="3" id="KW-0677">Repeat</keyword>
<feature type="domain" description="C2H2-type" evidence="14">
    <location>
        <begin position="484"/>
        <end position="513"/>
    </location>
</feature>
<keyword evidence="4 12" id="KW-0863">Zinc-finger</keyword>
<feature type="compositionally biased region" description="Low complexity" evidence="13">
    <location>
        <begin position="75"/>
        <end position="89"/>
    </location>
</feature>
<evidence type="ECO:0000256" key="1">
    <source>
        <dbReference type="ARBA" id="ARBA00004123"/>
    </source>
</evidence>
<dbReference type="PANTHER" id="PTHR23235:SF16">
    <property type="entry name" value="TRANSCRIPTION FACTOR SP1"/>
    <property type="match status" value="1"/>
</dbReference>
<evidence type="ECO:0000256" key="6">
    <source>
        <dbReference type="ARBA" id="ARBA00023015"/>
    </source>
</evidence>
<dbReference type="Proteomes" id="UP001155660">
    <property type="component" value="Chromosome B11"/>
</dbReference>
<keyword evidence="7" id="KW-0238">DNA-binding</keyword>
<dbReference type="InterPro" id="IPR013087">
    <property type="entry name" value="Znf_C2H2_type"/>
</dbReference>
<evidence type="ECO:0000256" key="7">
    <source>
        <dbReference type="ARBA" id="ARBA00023125"/>
    </source>
</evidence>
<evidence type="ECO:0000313" key="15">
    <source>
        <dbReference type="RefSeq" id="XP_042589486.1"/>
    </source>
</evidence>
<feature type="region of interest" description="Disordered" evidence="13">
    <location>
        <begin position="402"/>
        <end position="429"/>
    </location>
</feature>
<accession>A0A9Q9WTX4</accession>
<evidence type="ECO:0000256" key="5">
    <source>
        <dbReference type="ARBA" id="ARBA00022833"/>
    </source>
</evidence>
<protein>
    <submittedName>
        <fullName evidence="15">Transcription factor Sp1 isoform X2</fullName>
    </submittedName>
</protein>
<organism evidence="15">
    <name type="scientific">Cyprinus carpio</name>
    <name type="common">Common carp</name>
    <dbReference type="NCBI Taxonomy" id="7962"/>
    <lineage>
        <taxon>Eukaryota</taxon>
        <taxon>Metazoa</taxon>
        <taxon>Chordata</taxon>
        <taxon>Craniata</taxon>
        <taxon>Vertebrata</taxon>
        <taxon>Euteleostomi</taxon>
        <taxon>Actinopterygii</taxon>
        <taxon>Neopterygii</taxon>
        <taxon>Teleostei</taxon>
        <taxon>Ostariophysi</taxon>
        <taxon>Cypriniformes</taxon>
        <taxon>Cyprinidae</taxon>
        <taxon>Cyprininae</taxon>
        <taxon>Cyprinus</taxon>
    </lineage>
</organism>
<evidence type="ECO:0000256" key="12">
    <source>
        <dbReference type="PROSITE-ProRule" id="PRU00042"/>
    </source>
</evidence>
<dbReference type="FunFam" id="3.30.160.60:FF:000026">
    <property type="entry name" value="Transcription factor Sp3"/>
    <property type="match status" value="1"/>
</dbReference>
<feature type="domain" description="C2H2-type" evidence="14">
    <location>
        <begin position="454"/>
        <end position="483"/>
    </location>
</feature>
<reference evidence="15" key="1">
    <citation type="submission" date="2025-08" db="UniProtKB">
        <authorList>
            <consortium name="RefSeq"/>
        </authorList>
    </citation>
    <scope>IDENTIFICATION</scope>
    <source>
        <tissue evidence="15">Muscle</tissue>
    </source>
</reference>
<dbReference type="FunFam" id="3.30.160.60:FF:000014">
    <property type="entry name" value="Transcription factor Sp3"/>
    <property type="match status" value="1"/>
</dbReference>
<dbReference type="GO" id="GO:0008270">
    <property type="term" value="F:zinc ion binding"/>
    <property type="evidence" value="ECO:0007669"/>
    <property type="project" value="UniProtKB-KW"/>
</dbReference>
<feature type="region of interest" description="Disordered" evidence="13">
    <location>
        <begin position="1"/>
        <end position="89"/>
    </location>
</feature>
<evidence type="ECO:0000256" key="3">
    <source>
        <dbReference type="ARBA" id="ARBA00022737"/>
    </source>
</evidence>
<dbReference type="CTD" id="6667"/>
<sequence>MAALVDTDTSFIQKRNSSTAQDSQQPSPLALLAATCSRIDENDAAEQQSRQSQSQDPQIELQQPHLSHTTNGWHVVPAGAPVSSSSPSTGALLQPQYVMASSQNLQAAPVISTLSGVMPSVQYQVIPQFQTMDGQQLQFTQTAPEVSTAAGQFQLVSSPSGNQQLIAAPSRASGNILTVPGLFQQAIPLQNLSLSGAVLPNQAQFLTNMPLNANITLLPVGSVSDANAGGAPQQLLQNTTAAEYCTTSTSTQTTAPGGVLTLAQSNTSEPGKPFQNTSGDGQKVSQAQIVIQPQQVLQSVSAGGQVFATQSLSQDGLQNVQIQTIANGSPILIRTVGPNGQVSWQTLQLQSPANTQITLAQPGMLSGLQTINLNTLGNTGLQMHQLQGVPITIANTAGDVSGAAGDTLEDSGALEENVESSPTPSSRRTRREACTCPFCKDGDGRSDPSKKKQHICHIPGCGKVYGKTSHLRAHLRWHTGERPFVCSWSFCGKRFTRSDELQRHKRTHTGEKKFSCPECPKRFMRSDHLSKHIKTHLNKKGTGVVSSTDDAAADQQTLAPVDPRLTPSSINVLQVTDLHSINLSSNGY</sequence>
<keyword evidence="8" id="KW-0010">Activator</keyword>
<keyword evidence="2" id="KW-0479">Metal-binding</keyword>
<keyword evidence="6" id="KW-0805">Transcription regulation</keyword>
<keyword evidence="9" id="KW-0804">Transcription</keyword>
<evidence type="ECO:0000259" key="14">
    <source>
        <dbReference type="PROSITE" id="PS50157"/>
    </source>
</evidence>
<feature type="compositionally biased region" description="Polar residues" evidence="13">
    <location>
        <begin position="56"/>
        <end position="72"/>
    </location>
</feature>
<feature type="domain" description="C2H2-type" evidence="14">
    <location>
        <begin position="514"/>
        <end position="541"/>
    </location>
</feature>
<dbReference type="GO" id="GO:0000981">
    <property type="term" value="F:DNA-binding transcription factor activity, RNA polymerase II-specific"/>
    <property type="evidence" value="ECO:0007669"/>
    <property type="project" value="TreeGrafter"/>
</dbReference>
<dbReference type="PROSITE" id="PS00028">
    <property type="entry name" value="ZINC_FINGER_C2H2_1"/>
    <property type="match status" value="3"/>
</dbReference>
<dbReference type="PROSITE" id="PS50157">
    <property type="entry name" value="ZINC_FINGER_C2H2_2"/>
    <property type="match status" value="3"/>
</dbReference>
<dbReference type="GO" id="GO:0000978">
    <property type="term" value="F:RNA polymerase II cis-regulatory region sequence-specific DNA binding"/>
    <property type="evidence" value="ECO:0007669"/>
    <property type="project" value="TreeGrafter"/>
</dbReference>
<dbReference type="GO" id="GO:0035118">
    <property type="term" value="P:embryonic pectoral fin morphogenesis"/>
    <property type="evidence" value="ECO:0007669"/>
    <property type="project" value="UniProtKB-ARBA"/>
</dbReference>
<keyword evidence="5" id="KW-0862">Zinc</keyword>
<keyword evidence="10" id="KW-0539">Nucleus</keyword>
<dbReference type="GeneID" id="109082561"/>
<evidence type="ECO:0000256" key="13">
    <source>
        <dbReference type="SAM" id="MobiDB-lite"/>
    </source>
</evidence>
<dbReference type="AlphaFoldDB" id="A0A9Q9WTX4"/>
<dbReference type="SMART" id="SM00355">
    <property type="entry name" value="ZnF_C2H2"/>
    <property type="match status" value="3"/>
</dbReference>
<evidence type="ECO:0000256" key="4">
    <source>
        <dbReference type="ARBA" id="ARBA00022771"/>
    </source>
</evidence>
<dbReference type="Pfam" id="PF00096">
    <property type="entry name" value="zf-C2H2"/>
    <property type="match status" value="3"/>
</dbReference>
<dbReference type="GO" id="GO:0005634">
    <property type="term" value="C:nucleus"/>
    <property type="evidence" value="ECO:0007669"/>
    <property type="project" value="UniProtKB-SubCell"/>
</dbReference>
<dbReference type="RefSeq" id="XP_042589486.1">
    <property type="nucleotide sequence ID" value="XM_042733552.1"/>
</dbReference>
<dbReference type="PANTHER" id="PTHR23235">
    <property type="entry name" value="KRUEPPEL-LIKE TRANSCRIPTION FACTOR"/>
    <property type="match status" value="1"/>
</dbReference>
<evidence type="ECO:0000256" key="8">
    <source>
        <dbReference type="ARBA" id="ARBA00023159"/>
    </source>
</evidence>